<keyword evidence="1" id="KW-1133">Transmembrane helix</keyword>
<keyword evidence="3" id="KW-1185">Reference proteome</keyword>
<comment type="caution">
    <text evidence="2">The sequence shown here is derived from an EMBL/GenBank/DDBJ whole genome shotgun (WGS) entry which is preliminary data.</text>
</comment>
<reference evidence="3" key="1">
    <citation type="submission" date="2024-06" db="EMBL/GenBank/DDBJ databases">
        <title>Multi-omics analyses provide insights into the biosynthesis of the anticancer antibiotic pleurotin in Hohenbuehelia grisea.</title>
        <authorList>
            <person name="Weaver J.A."/>
            <person name="Alberti F."/>
        </authorList>
    </citation>
    <scope>NUCLEOTIDE SEQUENCE [LARGE SCALE GENOMIC DNA]</scope>
    <source>
        <strain evidence="3">T-177</strain>
    </source>
</reference>
<keyword evidence="1" id="KW-0472">Membrane</keyword>
<protein>
    <recommendedName>
        <fullName evidence="4">Protein kinase domain-containing protein</fullName>
    </recommendedName>
</protein>
<dbReference type="EMBL" id="JASNQZ010000018">
    <property type="protein sequence ID" value="KAL0945302.1"/>
    <property type="molecule type" value="Genomic_DNA"/>
</dbReference>
<dbReference type="Proteomes" id="UP001556367">
    <property type="component" value="Unassembled WGS sequence"/>
</dbReference>
<keyword evidence="1" id="KW-0812">Transmembrane</keyword>
<dbReference type="PANTHER" id="PTHR37171:SF1">
    <property type="entry name" value="SERINE_THREONINE-PROTEIN KINASE YRZF-RELATED"/>
    <property type="match status" value="1"/>
</dbReference>
<dbReference type="PANTHER" id="PTHR37171">
    <property type="entry name" value="SERINE/THREONINE-PROTEIN KINASE YRZF-RELATED"/>
    <property type="match status" value="1"/>
</dbReference>
<dbReference type="InterPro" id="IPR052396">
    <property type="entry name" value="Meiotic_Drive_Suppr_Kinase"/>
</dbReference>
<sequence length="518" mass="57967">MTSCHATQTRFSKFCRADPVDHPQDEASKNTALIAKIDLAGRKRQRSEIEGEEDDALACLERGYKRLLNQLTLSPSVNTKPPNYSSYQKGPTPILDGRYSDTAHAPALPVELYHPAFAVFRGVSENTSIRPPDEVIRGTRNLMMSTSQIQTGESMSTRALLSELLAPGLTQTVNLDRSWPDHSFTQGRTEKPFGYASPLIIAEKPDLGTGGDCSVQGSFSFQSTWLQNQYISSVCFCPSFVIGIAGPWIVIMGAIFTSHIIVQRLTGFLWLGLDRAINENRVVQLARVFYALRLGVKRLSEYYNQTIFSPTARKDRFYPLATSYRDHEDRVVEFHYLRPLQKSNPSCAAFLVQRKNSGQQMVVKFVERYGKDAHSLLQTHKFAPPLLYCGSVWMSGHEEMGCSSWKMVVMEYIPGATLAEEYGNKEVPDSVRVAVRTATQLLHDKDLVHGDLRRPNIMVPADHGAGHRDVLIVDFDWSGRDGEAYYPLNLSKSIAWPTGVEECGAIIKCHDLAMIDLL</sequence>
<organism evidence="2 3">
    <name type="scientific">Hohenbuehelia grisea</name>
    <dbReference type="NCBI Taxonomy" id="104357"/>
    <lineage>
        <taxon>Eukaryota</taxon>
        <taxon>Fungi</taxon>
        <taxon>Dikarya</taxon>
        <taxon>Basidiomycota</taxon>
        <taxon>Agaricomycotina</taxon>
        <taxon>Agaricomycetes</taxon>
        <taxon>Agaricomycetidae</taxon>
        <taxon>Agaricales</taxon>
        <taxon>Pleurotineae</taxon>
        <taxon>Pleurotaceae</taxon>
        <taxon>Hohenbuehelia</taxon>
    </lineage>
</organism>
<evidence type="ECO:0000256" key="1">
    <source>
        <dbReference type="SAM" id="Phobius"/>
    </source>
</evidence>
<name>A0ABR3IPT0_9AGAR</name>
<evidence type="ECO:0000313" key="2">
    <source>
        <dbReference type="EMBL" id="KAL0945302.1"/>
    </source>
</evidence>
<dbReference type="InterPro" id="IPR011009">
    <property type="entry name" value="Kinase-like_dom_sf"/>
</dbReference>
<proteinExistence type="predicted"/>
<dbReference type="SUPFAM" id="SSF56112">
    <property type="entry name" value="Protein kinase-like (PK-like)"/>
    <property type="match status" value="1"/>
</dbReference>
<accession>A0ABR3IPT0</accession>
<dbReference type="Gene3D" id="1.10.510.10">
    <property type="entry name" value="Transferase(Phosphotransferase) domain 1"/>
    <property type="match status" value="1"/>
</dbReference>
<gene>
    <name evidence="2" type="ORF">HGRIS_000808</name>
</gene>
<feature type="transmembrane region" description="Helical" evidence="1">
    <location>
        <begin position="240"/>
        <end position="262"/>
    </location>
</feature>
<evidence type="ECO:0008006" key="4">
    <source>
        <dbReference type="Google" id="ProtNLM"/>
    </source>
</evidence>
<evidence type="ECO:0000313" key="3">
    <source>
        <dbReference type="Proteomes" id="UP001556367"/>
    </source>
</evidence>